<accession>A0AAE1B5R6</accession>
<sequence length="201" mass="22050">MKSLGFDKVFDLTNSNKQDEIIGHAQSCSSDGLRDPTGVERVLWPHFSTCAWPGSAGWAQWAAVTGPRKLAVLTWIGKLLWLWMANVVVCRLRSRSHYCLCASPSEPTSPSLPLLLCQGRERPLATRPSPRTPEINHNMRGTWPRLVRRCSVVVATEASVLFIAEPSTPSSSTVEVEDRLVRCGAAPCGLDSRLVLQASEA</sequence>
<proteinExistence type="predicted"/>
<name>A0AAE1B5R6_9GAST</name>
<protein>
    <submittedName>
        <fullName evidence="1">Uncharacterized protein</fullName>
    </submittedName>
</protein>
<reference evidence="1" key="1">
    <citation type="journal article" date="2023" name="G3 (Bethesda)">
        <title>A reference genome for the long-term kleptoplast-retaining sea slug Elysia crispata morphotype clarki.</title>
        <authorList>
            <person name="Eastman K.E."/>
            <person name="Pendleton A.L."/>
            <person name="Shaikh M.A."/>
            <person name="Suttiyut T."/>
            <person name="Ogas R."/>
            <person name="Tomko P."/>
            <person name="Gavelis G."/>
            <person name="Widhalm J.R."/>
            <person name="Wisecaver J.H."/>
        </authorList>
    </citation>
    <scope>NUCLEOTIDE SEQUENCE</scope>
    <source>
        <strain evidence="1">ECLA1</strain>
    </source>
</reference>
<gene>
    <name evidence="1" type="ORF">RRG08_029750</name>
</gene>
<evidence type="ECO:0000313" key="1">
    <source>
        <dbReference type="EMBL" id="KAK3800028.1"/>
    </source>
</evidence>
<keyword evidence="2" id="KW-1185">Reference proteome</keyword>
<comment type="caution">
    <text evidence="1">The sequence shown here is derived from an EMBL/GenBank/DDBJ whole genome shotgun (WGS) entry which is preliminary data.</text>
</comment>
<dbReference type="AlphaFoldDB" id="A0AAE1B5R6"/>
<organism evidence="1 2">
    <name type="scientific">Elysia crispata</name>
    <name type="common">lettuce slug</name>
    <dbReference type="NCBI Taxonomy" id="231223"/>
    <lineage>
        <taxon>Eukaryota</taxon>
        <taxon>Metazoa</taxon>
        <taxon>Spiralia</taxon>
        <taxon>Lophotrochozoa</taxon>
        <taxon>Mollusca</taxon>
        <taxon>Gastropoda</taxon>
        <taxon>Heterobranchia</taxon>
        <taxon>Euthyneura</taxon>
        <taxon>Panpulmonata</taxon>
        <taxon>Sacoglossa</taxon>
        <taxon>Placobranchoidea</taxon>
        <taxon>Plakobranchidae</taxon>
        <taxon>Elysia</taxon>
    </lineage>
</organism>
<evidence type="ECO:0000313" key="2">
    <source>
        <dbReference type="Proteomes" id="UP001283361"/>
    </source>
</evidence>
<dbReference type="EMBL" id="JAWDGP010000503">
    <property type="protein sequence ID" value="KAK3800028.1"/>
    <property type="molecule type" value="Genomic_DNA"/>
</dbReference>
<dbReference type="Proteomes" id="UP001283361">
    <property type="component" value="Unassembled WGS sequence"/>
</dbReference>